<dbReference type="FunFam" id="3.30.70.380:FF:000002">
    <property type="entry name" value="phenylalanine--tRNA ligase, mitochondrial"/>
    <property type="match status" value="1"/>
</dbReference>
<evidence type="ECO:0000256" key="11">
    <source>
        <dbReference type="ARBA" id="ARBA00031194"/>
    </source>
</evidence>
<dbReference type="InterPro" id="IPR004530">
    <property type="entry name" value="Phe-tRNA-synth_IIc_mito"/>
</dbReference>
<evidence type="ECO:0000256" key="4">
    <source>
        <dbReference type="ARBA" id="ARBA00022598"/>
    </source>
</evidence>
<dbReference type="PROSITE" id="PS50862">
    <property type="entry name" value="AA_TRNA_LIGASE_II"/>
    <property type="match status" value="1"/>
</dbReference>
<evidence type="ECO:0000256" key="10">
    <source>
        <dbReference type="ARBA" id="ARBA00023146"/>
    </source>
</evidence>
<keyword evidence="8" id="KW-0809">Transit peptide</keyword>
<dbReference type="NCBIfam" id="TIGR00469">
    <property type="entry name" value="pheS_mito"/>
    <property type="match status" value="1"/>
</dbReference>
<evidence type="ECO:0000313" key="18">
    <source>
        <dbReference type="Proteomes" id="UP000024837"/>
    </source>
</evidence>
<evidence type="ECO:0000256" key="9">
    <source>
        <dbReference type="ARBA" id="ARBA00023128"/>
    </source>
</evidence>
<keyword evidence="10" id="KW-0030">Aminoacyl-tRNA synthetase</keyword>
<dbReference type="InterPro" id="IPR006195">
    <property type="entry name" value="aa-tRNA-synth_II"/>
</dbReference>
<dbReference type="Pfam" id="PF03147">
    <property type="entry name" value="FDX-ACB"/>
    <property type="match status" value="1"/>
</dbReference>
<dbReference type="OrthoDB" id="4457at2759"/>
<evidence type="ECO:0000256" key="8">
    <source>
        <dbReference type="ARBA" id="ARBA00022946"/>
    </source>
</evidence>
<dbReference type="InterPro" id="IPR045864">
    <property type="entry name" value="aa-tRNA-synth_II/BPL/LPL"/>
</dbReference>
<evidence type="ECO:0000259" key="15">
    <source>
        <dbReference type="PROSITE" id="PS50862"/>
    </source>
</evidence>
<dbReference type="InterPro" id="IPR036690">
    <property type="entry name" value="Fdx_antiC-bd_sf"/>
</dbReference>
<evidence type="ECO:0000256" key="1">
    <source>
        <dbReference type="ARBA" id="ARBA00004305"/>
    </source>
</evidence>
<name>W7I554_9PEZI</name>
<comment type="function">
    <text evidence="13">Is responsible for the charging of tRNA(Phe) with phenylalanine in mitochondrial translation.</text>
</comment>
<dbReference type="Gene3D" id="3.30.930.10">
    <property type="entry name" value="Bira Bifunctional Protein, Domain 2"/>
    <property type="match status" value="1"/>
</dbReference>
<dbReference type="SUPFAM" id="SSF54991">
    <property type="entry name" value="Anticodon-binding domain of PheRS"/>
    <property type="match status" value="1"/>
</dbReference>
<organism evidence="17 18">
    <name type="scientific">Drechslerella stenobrocha 248</name>
    <dbReference type="NCBI Taxonomy" id="1043628"/>
    <lineage>
        <taxon>Eukaryota</taxon>
        <taxon>Fungi</taxon>
        <taxon>Dikarya</taxon>
        <taxon>Ascomycota</taxon>
        <taxon>Pezizomycotina</taxon>
        <taxon>Orbiliomycetes</taxon>
        <taxon>Orbiliales</taxon>
        <taxon>Orbiliaceae</taxon>
        <taxon>Drechslerella</taxon>
    </lineage>
</organism>
<feature type="domain" description="FDX-ACB" evidence="16">
    <location>
        <begin position="371"/>
        <end position="470"/>
    </location>
</feature>
<proteinExistence type="inferred from homology"/>
<dbReference type="GO" id="GO:0004826">
    <property type="term" value="F:phenylalanine-tRNA ligase activity"/>
    <property type="evidence" value="ECO:0007669"/>
    <property type="project" value="UniProtKB-EC"/>
</dbReference>
<evidence type="ECO:0000256" key="12">
    <source>
        <dbReference type="ARBA" id="ARBA00049255"/>
    </source>
</evidence>
<dbReference type="Gene3D" id="3.30.70.380">
    <property type="entry name" value="Ferrodoxin-fold anticodon-binding domain"/>
    <property type="match status" value="1"/>
</dbReference>
<dbReference type="GO" id="GO:0005759">
    <property type="term" value="C:mitochondrial matrix"/>
    <property type="evidence" value="ECO:0007669"/>
    <property type="project" value="UniProtKB-SubCell"/>
</dbReference>
<evidence type="ECO:0000256" key="7">
    <source>
        <dbReference type="ARBA" id="ARBA00022917"/>
    </source>
</evidence>
<keyword evidence="4" id="KW-0436">Ligase</keyword>
<sequence>MSASRQLSALSRCRPARRIASAASRHYSQARPANSLTLNNITYPTDSHTNIPANLPAYLAQGGLHLKPSHPLSTTRQTIESLFPASQYEVYNSLPPVVTVAENFDSLCFPADHPGRSRSDTYYVNRDTVLRTHTSAHQAEKFRAMSGTQKPGYLISADVYRRDAIDRSHYPVFHQMEGARVFPRGGAASGNYGDSGVAAEIMREVEAMEVPNLQVVESCALHEEPVNPVQLAEQHTPEQAEAVAKHLQRQLELVVSRVFGEAAAATGAGAAQEKLQVRWISGYFPFTSPSYELEVFWNNEWLEVLGCGVIRQDLLNRAGQGDKIGWAFGLGLERIAMLMYGIPDIRLFWSQDERFARQFRDGVVRRFEPFSRHPACYKDVTFWVPAAAATTAGEEFHENDFMEVLRGTGGDLVEDVKLIDKFIHPTTGRTSLCYRITYRSLERTLTNPEVDSLQDSFRAALQNKLGLELR</sequence>
<comment type="subcellular location">
    <subcellularLocation>
        <location evidence="1">Mitochondrion matrix</location>
    </subcellularLocation>
</comment>
<keyword evidence="18" id="KW-1185">Reference proteome</keyword>
<dbReference type="EC" id="6.1.1.20" evidence="3"/>
<evidence type="ECO:0000256" key="14">
    <source>
        <dbReference type="ARBA" id="ARBA00073229"/>
    </source>
</evidence>
<reference evidence="17 18" key="1">
    <citation type="submission" date="2013-05" db="EMBL/GenBank/DDBJ databases">
        <title>Drechslerella stenobrocha genome reveals carnivorous origination and mechanical trapping mechanism of predatory fungi.</title>
        <authorList>
            <person name="Liu X."/>
            <person name="Zhang W."/>
            <person name="Liu K."/>
        </authorList>
    </citation>
    <scope>NUCLEOTIDE SEQUENCE [LARGE SCALE GENOMIC DNA]</scope>
    <source>
        <strain evidence="17 18">248</strain>
    </source>
</reference>
<evidence type="ECO:0000256" key="13">
    <source>
        <dbReference type="ARBA" id="ARBA00057761"/>
    </source>
</evidence>
<keyword evidence="7" id="KW-0648">Protein biosynthesis</keyword>
<dbReference type="HOGENOM" id="CLU_022696_0_1_1"/>
<evidence type="ECO:0000256" key="2">
    <source>
        <dbReference type="ARBA" id="ARBA00008226"/>
    </source>
</evidence>
<dbReference type="GO" id="GO:0070156">
    <property type="term" value="P:mitochondrial phenylalanyl-tRNA aminoacylation"/>
    <property type="evidence" value="ECO:0007669"/>
    <property type="project" value="EnsemblFungi"/>
</dbReference>
<dbReference type="SMART" id="SM00896">
    <property type="entry name" value="FDX-ACB"/>
    <property type="match status" value="1"/>
</dbReference>
<dbReference type="FunFam" id="3.30.930.10:FF:000053">
    <property type="entry name" value="Phenylalanyl-tRNA synthetase mitochondrial"/>
    <property type="match status" value="1"/>
</dbReference>
<dbReference type="PANTHER" id="PTHR11538">
    <property type="entry name" value="PHENYLALANYL-TRNA SYNTHETASE"/>
    <property type="match status" value="1"/>
</dbReference>
<accession>W7I554</accession>
<keyword evidence="9" id="KW-0496">Mitochondrion</keyword>
<gene>
    <name evidence="17" type="ORF">DRE_03172</name>
</gene>
<comment type="catalytic activity">
    <reaction evidence="12">
        <text>tRNA(Phe) + L-phenylalanine + ATP = L-phenylalanyl-tRNA(Phe) + AMP + diphosphate + H(+)</text>
        <dbReference type="Rhea" id="RHEA:19413"/>
        <dbReference type="Rhea" id="RHEA-COMP:9668"/>
        <dbReference type="Rhea" id="RHEA-COMP:9699"/>
        <dbReference type="ChEBI" id="CHEBI:15378"/>
        <dbReference type="ChEBI" id="CHEBI:30616"/>
        <dbReference type="ChEBI" id="CHEBI:33019"/>
        <dbReference type="ChEBI" id="CHEBI:58095"/>
        <dbReference type="ChEBI" id="CHEBI:78442"/>
        <dbReference type="ChEBI" id="CHEBI:78531"/>
        <dbReference type="ChEBI" id="CHEBI:456215"/>
        <dbReference type="EC" id="6.1.1.20"/>
    </reaction>
</comment>
<dbReference type="GO" id="GO:0005524">
    <property type="term" value="F:ATP binding"/>
    <property type="evidence" value="ECO:0007669"/>
    <property type="project" value="UniProtKB-KW"/>
</dbReference>
<dbReference type="SUPFAM" id="SSF55681">
    <property type="entry name" value="Class II aaRS and biotin synthetases"/>
    <property type="match status" value="1"/>
</dbReference>
<dbReference type="PANTHER" id="PTHR11538:SF41">
    <property type="entry name" value="PHENYLALANINE--TRNA LIGASE, MITOCHONDRIAL"/>
    <property type="match status" value="1"/>
</dbReference>
<dbReference type="CDD" id="cd00496">
    <property type="entry name" value="PheRS_alpha_core"/>
    <property type="match status" value="1"/>
</dbReference>
<comment type="similarity">
    <text evidence="2">Belongs to the class-II aminoacyl-tRNA synthetase family.</text>
</comment>
<feature type="domain" description="Aminoacyl-transfer RNA synthetases class-II family profile" evidence="15">
    <location>
        <begin position="157"/>
        <end position="369"/>
    </location>
</feature>
<dbReference type="AlphaFoldDB" id="W7I554"/>
<evidence type="ECO:0000256" key="5">
    <source>
        <dbReference type="ARBA" id="ARBA00022741"/>
    </source>
</evidence>
<dbReference type="Proteomes" id="UP000024837">
    <property type="component" value="Unassembled WGS sequence"/>
</dbReference>
<dbReference type="EMBL" id="KI966409">
    <property type="protein sequence ID" value="EWC47552.1"/>
    <property type="molecule type" value="Genomic_DNA"/>
</dbReference>
<evidence type="ECO:0000259" key="16">
    <source>
        <dbReference type="PROSITE" id="PS51447"/>
    </source>
</evidence>
<evidence type="ECO:0000313" key="17">
    <source>
        <dbReference type="EMBL" id="EWC47552.1"/>
    </source>
</evidence>
<dbReference type="InterPro" id="IPR005121">
    <property type="entry name" value="Fdx_antiC-bd"/>
</dbReference>
<protein>
    <recommendedName>
        <fullName evidence="14">Phenylalanine--tRNA ligase, mitochondrial</fullName>
        <ecNumber evidence="3">6.1.1.20</ecNumber>
    </recommendedName>
    <alternativeName>
        <fullName evidence="11">Phenylalanyl-tRNA synthetase</fullName>
    </alternativeName>
</protein>
<evidence type="ECO:0000256" key="6">
    <source>
        <dbReference type="ARBA" id="ARBA00022840"/>
    </source>
</evidence>
<dbReference type="InterPro" id="IPR002319">
    <property type="entry name" value="Phenylalanyl-tRNA_Synthase"/>
</dbReference>
<keyword evidence="6" id="KW-0067">ATP-binding</keyword>
<dbReference type="PROSITE" id="PS51447">
    <property type="entry name" value="FDX_ACB"/>
    <property type="match status" value="1"/>
</dbReference>
<keyword evidence="5" id="KW-0547">Nucleotide-binding</keyword>
<evidence type="ECO:0000256" key="3">
    <source>
        <dbReference type="ARBA" id="ARBA00012814"/>
    </source>
</evidence>
<dbReference type="GO" id="GO:0000049">
    <property type="term" value="F:tRNA binding"/>
    <property type="evidence" value="ECO:0007669"/>
    <property type="project" value="InterPro"/>
</dbReference>
<dbReference type="Pfam" id="PF01409">
    <property type="entry name" value="tRNA-synt_2d"/>
    <property type="match status" value="2"/>
</dbReference>